<feature type="region of interest" description="Disordered" evidence="1">
    <location>
        <begin position="1"/>
        <end position="21"/>
    </location>
</feature>
<comment type="caution">
    <text evidence="2">The sequence shown here is derived from an EMBL/GenBank/DDBJ whole genome shotgun (WGS) entry which is preliminary data.</text>
</comment>
<evidence type="ECO:0000256" key="1">
    <source>
        <dbReference type="SAM" id="MobiDB-lite"/>
    </source>
</evidence>
<accession>A0A2G1WBG6</accession>
<organism evidence="2 3">
    <name type="scientific">Rhodopirellula bahusiensis</name>
    <dbReference type="NCBI Taxonomy" id="2014065"/>
    <lineage>
        <taxon>Bacteria</taxon>
        <taxon>Pseudomonadati</taxon>
        <taxon>Planctomycetota</taxon>
        <taxon>Planctomycetia</taxon>
        <taxon>Pirellulales</taxon>
        <taxon>Pirellulaceae</taxon>
        <taxon>Rhodopirellula</taxon>
    </lineage>
</organism>
<evidence type="ECO:0000313" key="3">
    <source>
        <dbReference type="Proteomes" id="UP000225740"/>
    </source>
</evidence>
<sequence length="301" mass="34618">MSTGELETALEANPDARREHSKINTSRLRSKFFQDFKELGFDDLRIQIFWGLFQLGVKEQRKITDPQGFLPAKTGPGTKFSNRKFATIAQTCASAGLLSNNNKLALWSGGYAVSEYAQNLGYTCLESTQLGALLERGKYYHHEKDLFRLWNYLSDEFVKQASESDVHVFCRNFDRTSVLLRVEIPRLQKVMREKGKQIRIFWHVVVGASSNPHDLRALRKDGTLMKEQAGNESFFDNPVLAELSMRHFYLNLTKEERAKHEKWEQILSASYCSPNDYRVKFRSLKDVAFKAMGCFSTSDET</sequence>
<dbReference type="EMBL" id="NIZW01000003">
    <property type="protein sequence ID" value="PHQ36160.1"/>
    <property type="molecule type" value="Genomic_DNA"/>
</dbReference>
<dbReference type="AlphaFoldDB" id="A0A2G1WBG6"/>
<keyword evidence="3" id="KW-1185">Reference proteome</keyword>
<evidence type="ECO:0000313" key="2">
    <source>
        <dbReference type="EMBL" id="PHQ36160.1"/>
    </source>
</evidence>
<reference evidence="2 3" key="1">
    <citation type="submission" date="2017-06" db="EMBL/GenBank/DDBJ databases">
        <title>Description of Rhodopirellula bahusiensis sp. nov.</title>
        <authorList>
            <person name="Kizina J."/>
            <person name="Harder J."/>
        </authorList>
    </citation>
    <scope>NUCLEOTIDE SEQUENCE [LARGE SCALE GENOMIC DNA]</scope>
    <source>
        <strain evidence="2 3">SWK21</strain>
    </source>
</reference>
<gene>
    <name evidence="2" type="ORF">CEE69_05695</name>
</gene>
<protein>
    <submittedName>
        <fullName evidence="2">Uncharacterized protein</fullName>
    </submittedName>
</protein>
<dbReference type="Proteomes" id="UP000225740">
    <property type="component" value="Unassembled WGS sequence"/>
</dbReference>
<proteinExistence type="predicted"/>
<name>A0A2G1WBG6_9BACT</name>